<evidence type="ECO:0000256" key="4">
    <source>
        <dbReference type="ARBA" id="ARBA00022729"/>
    </source>
</evidence>
<dbReference type="PANTHER" id="PTHR30532">
    <property type="entry name" value="IRON III DICITRATE-BINDING PERIPLASMIC PROTEIN"/>
    <property type="match status" value="1"/>
</dbReference>
<evidence type="ECO:0000256" key="6">
    <source>
        <dbReference type="SAM" id="SignalP"/>
    </source>
</evidence>
<dbReference type="GO" id="GO:1901678">
    <property type="term" value="P:iron coordination entity transport"/>
    <property type="evidence" value="ECO:0007669"/>
    <property type="project" value="UniProtKB-ARBA"/>
</dbReference>
<keyword evidence="9" id="KW-1185">Reference proteome</keyword>
<evidence type="ECO:0000256" key="3">
    <source>
        <dbReference type="ARBA" id="ARBA00022448"/>
    </source>
</evidence>
<evidence type="ECO:0000313" key="9">
    <source>
        <dbReference type="Proteomes" id="UP000297496"/>
    </source>
</evidence>
<dbReference type="RefSeq" id="WP_135838024.1">
    <property type="nucleotide sequence ID" value="NZ_SRRO01000001.1"/>
</dbReference>
<dbReference type="PROSITE" id="PS51257">
    <property type="entry name" value="PROKAR_LIPOPROTEIN"/>
    <property type="match status" value="1"/>
</dbReference>
<accession>A0A4Z1C8C3</accession>
<evidence type="ECO:0000256" key="2">
    <source>
        <dbReference type="ARBA" id="ARBA00008814"/>
    </source>
</evidence>
<dbReference type="CDD" id="cd01146">
    <property type="entry name" value="FhuD"/>
    <property type="match status" value="1"/>
</dbReference>
<feature type="signal peptide" evidence="6">
    <location>
        <begin position="1"/>
        <end position="38"/>
    </location>
</feature>
<dbReference type="Gene3D" id="3.40.50.1980">
    <property type="entry name" value="Nitrogenase molybdenum iron protein domain"/>
    <property type="match status" value="2"/>
</dbReference>
<dbReference type="EMBL" id="SRRO01000001">
    <property type="protein sequence ID" value="TGN63486.1"/>
    <property type="molecule type" value="Genomic_DNA"/>
</dbReference>
<keyword evidence="4 6" id="KW-0732">Signal</keyword>
<comment type="similarity">
    <text evidence="2">Belongs to the bacterial solute-binding protein 8 family.</text>
</comment>
<comment type="caution">
    <text evidence="8">The sequence shown here is derived from an EMBL/GenBank/DDBJ whole genome shotgun (WGS) entry which is preliminary data.</text>
</comment>
<proteinExistence type="inferred from homology"/>
<protein>
    <submittedName>
        <fullName evidence="8">Iron-siderophore ABC transporter substrate-binding protein</fullName>
    </submittedName>
</protein>
<dbReference type="SUPFAM" id="SSF53807">
    <property type="entry name" value="Helical backbone' metal receptor"/>
    <property type="match status" value="1"/>
</dbReference>
<name>A0A4Z1C8C3_9ACTN</name>
<keyword evidence="3" id="KW-0813">Transport</keyword>
<dbReference type="InterPro" id="IPR051313">
    <property type="entry name" value="Bact_iron-sidero_bind"/>
</dbReference>
<dbReference type="PROSITE" id="PS50983">
    <property type="entry name" value="FE_B12_PBP"/>
    <property type="match status" value="1"/>
</dbReference>
<gene>
    <name evidence="8" type="ORF">EXE59_05625</name>
</gene>
<dbReference type="PANTHER" id="PTHR30532:SF24">
    <property type="entry name" value="FERRIC ENTEROBACTIN-BINDING PERIPLASMIC PROTEIN FEPB"/>
    <property type="match status" value="1"/>
</dbReference>
<reference evidence="8 9" key="1">
    <citation type="submission" date="2019-04" db="EMBL/GenBank/DDBJ databases">
        <title>Three New Species of Nocardioides, Nocardioides euryhalodurans sp. nov., Nocardioides seonyuensis sp. nov. and Nocardioides eburneoflavus sp. nov. Isolated from Soil.</title>
        <authorList>
            <person name="Roh S.G."/>
            <person name="Lee C."/>
            <person name="Kim M.-K."/>
            <person name="Kim S.B."/>
        </authorList>
    </citation>
    <scope>NUCLEOTIDE SEQUENCE [LARGE SCALE GENOMIC DNA]</scope>
    <source>
        <strain evidence="8 9">MMS17-SY213</strain>
    </source>
</reference>
<comment type="subcellular location">
    <subcellularLocation>
        <location evidence="1">Cell envelope</location>
    </subcellularLocation>
</comment>
<evidence type="ECO:0000259" key="7">
    <source>
        <dbReference type="PROSITE" id="PS50983"/>
    </source>
</evidence>
<dbReference type="Pfam" id="PF01497">
    <property type="entry name" value="Peripla_BP_2"/>
    <property type="match status" value="1"/>
</dbReference>
<dbReference type="OrthoDB" id="1846031at2"/>
<feature type="chain" id="PRO_5021254280" evidence="6">
    <location>
        <begin position="39"/>
        <end position="350"/>
    </location>
</feature>
<evidence type="ECO:0000313" key="8">
    <source>
        <dbReference type="EMBL" id="TGN63486.1"/>
    </source>
</evidence>
<evidence type="ECO:0000256" key="5">
    <source>
        <dbReference type="SAM" id="MobiDB-lite"/>
    </source>
</evidence>
<feature type="region of interest" description="Disordered" evidence="5">
    <location>
        <begin position="29"/>
        <end position="51"/>
    </location>
</feature>
<dbReference type="GO" id="GO:0030288">
    <property type="term" value="C:outer membrane-bounded periplasmic space"/>
    <property type="evidence" value="ECO:0007669"/>
    <property type="project" value="TreeGrafter"/>
</dbReference>
<dbReference type="AlphaFoldDB" id="A0A4Z1C8C3"/>
<dbReference type="InterPro" id="IPR002491">
    <property type="entry name" value="ABC_transptr_periplasmic_BD"/>
</dbReference>
<feature type="domain" description="Fe/B12 periplasmic-binding" evidence="7">
    <location>
        <begin position="72"/>
        <end position="348"/>
    </location>
</feature>
<organism evidence="8 9">
    <name type="scientific">Nocardioides eburneiflavus</name>
    <dbReference type="NCBI Taxonomy" id="2518372"/>
    <lineage>
        <taxon>Bacteria</taxon>
        <taxon>Bacillati</taxon>
        <taxon>Actinomycetota</taxon>
        <taxon>Actinomycetes</taxon>
        <taxon>Propionibacteriales</taxon>
        <taxon>Nocardioidaceae</taxon>
        <taxon>Nocardioides</taxon>
    </lineage>
</organism>
<feature type="compositionally biased region" description="Low complexity" evidence="5">
    <location>
        <begin position="29"/>
        <end position="40"/>
    </location>
</feature>
<sequence length="350" mass="36309">MKRTLAAPTGVKVAAATLLVAALTACSTGSTTSSGADAAAEPTSTTSVDPDAFPVTIEHALGETTVESEPTRVATLGWTDHDHALALGVVPVGATKITWGGNEGGSTDWFDAAVEEAGAEAPVRYDDADGAPIDEVAELAPDLILATNSGITEDEYAKLSKIAPVVAYPEAPWTTSWQTSLEMVGQALGRTALADEVAADTEATIADAAEANPELQGAELIYGYLAATDLSTVGMYAPEDPRVSILRDFGMVDAPAVAEAIKPGEFYGTVSAEQASELDSDVFVTWVESPDDVETIQQDKLLGQIPAIADGHWYAESDKQDAMASTNPTPLSIPVIVSDFLPSVVEAIEG</sequence>
<evidence type="ECO:0000256" key="1">
    <source>
        <dbReference type="ARBA" id="ARBA00004196"/>
    </source>
</evidence>
<dbReference type="Proteomes" id="UP000297496">
    <property type="component" value="Unassembled WGS sequence"/>
</dbReference>